<dbReference type="InterPro" id="IPR011006">
    <property type="entry name" value="CheY-like_superfamily"/>
</dbReference>
<dbReference type="EMBL" id="LFYT02000001">
    <property type="protein sequence ID" value="PVE44724.1"/>
    <property type="molecule type" value="Genomic_DNA"/>
</dbReference>
<feature type="transmembrane region" description="Helical" evidence="21">
    <location>
        <begin position="12"/>
        <end position="33"/>
    </location>
</feature>
<dbReference type="SMART" id="SM00388">
    <property type="entry name" value="HisKA"/>
    <property type="match status" value="1"/>
</dbReference>
<dbReference type="InterPro" id="IPR001789">
    <property type="entry name" value="Sig_transdc_resp-reg_receiver"/>
</dbReference>
<keyword evidence="10 25" id="KW-0418">Kinase</keyword>
<comment type="function">
    <text evidence="16">Member of the two-component regulatory system BvgS/BvgA. Phosphorylates BvgA via a four-step phosphorelay in response to environmental signals.</text>
</comment>
<dbReference type="InterPro" id="IPR003660">
    <property type="entry name" value="HAMP_dom"/>
</dbReference>
<comment type="catalytic activity">
    <reaction evidence="1">
        <text>ATP + protein L-histidine = ADP + protein N-phospho-L-histidine.</text>
        <dbReference type="EC" id="2.7.13.3"/>
    </reaction>
</comment>
<dbReference type="SUPFAM" id="SSF55874">
    <property type="entry name" value="ATPase domain of HSP90 chaperone/DNA topoisomerase II/histidine kinase"/>
    <property type="match status" value="1"/>
</dbReference>
<dbReference type="EC" id="2.7.13.3" evidence="3"/>
<dbReference type="Pfam" id="PF00072">
    <property type="entry name" value="Response_reg"/>
    <property type="match status" value="2"/>
</dbReference>
<dbReference type="Gene3D" id="3.30.565.10">
    <property type="entry name" value="Histidine kinase-like ATPase, C-terminal domain"/>
    <property type="match status" value="1"/>
</dbReference>
<dbReference type="PANTHER" id="PTHR45339">
    <property type="entry name" value="HYBRID SIGNAL TRANSDUCTION HISTIDINE KINASE J"/>
    <property type="match status" value="1"/>
</dbReference>
<proteinExistence type="predicted"/>
<feature type="modified residue" description="4-aspartylphosphate" evidence="20">
    <location>
        <position position="815"/>
    </location>
</feature>
<keyword evidence="9" id="KW-0547">Nucleotide-binding</keyword>
<dbReference type="SUPFAM" id="SSF47384">
    <property type="entry name" value="Homodimeric domain of signal transducing histidine kinase"/>
    <property type="match status" value="1"/>
</dbReference>
<dbReference type="AlphaFoldDB" id="A0A2T7UJ64"/>
<dbReference type="CDD" id="cd16922">
    <property type="entry name" value="HATPase_EvgS-ArcB-TorS-like"/>
    <property type="match status" value="1"/>
</dbReference>
<evidence type="ECO:0000256" key="11">
    <source>
        <dbReference type="ARBA" id="ARBA00022840"/>
    </source>
</evidence>
<dbReference type="SMART" id="SM00387">
    <property type="entry name" value="HATPase_c"/>
    <property type="match status" value="1"/>
</dbReference>
<feature type="domain" description="Response regulatory" evidence="23">
    <location>
        <begin position="626"/>
        <end position="742"/>
    </location>
</feature>
<dbReference type="PANTHER" id="PTHR45339:SF5">
    <property type="entry name" value="HISTIDINE KINASE"/>
    <property type="match status" value="1"/>
</dbReference>
<dbReference type="FunFam" id="1.10.287.130:FF:000002">
    <property type="entry name" value="Two-component osmosensing histidine kinase"/>
    <property type="match status" value="1"/>
</dbReference>
<evidence type="ECO:0000256" key="12">
    <source>
        <dbReference type="ARBA" id="ARBA00022989"/>
    </source>
</evidence>
<keyword evidence="14" id="KW-0843">Virulence</keyword>
<keyword evidence="8" id="KW-0732">Signal</keyword>
<comment type="caution">
    <text evidence="25">The sequence shown here is derived from an EMBL/GenBank/DDBJ whole genome shotgun (WGS) entry which is preliminary data.</text>
</comment>
<dbReference type="Pfam" id="PF00512">
    <property type="entry name" value="HisKA"/>
    <property type="match status" value="1"/>
</dbReference>
<dbReference type="InterPro" id="IPR004358">
    <property type="entry name" value="Sig_transdc_His_kin-like_C"/>
</dbReference>
<evidence type="ECO:0000256" key="17">
    <source>
        <dbReference type="ARBA" id="ARBA00064003"/>
    </source>
</evidence>
<dbReference type="Pfam" id="PF02743">
    <property type="entry name" value="dCache_1"/>
    <property type="match status" value="1"/>
</dbReference>
<evidence type="ECO:0000256" key="18">
    <source>
        <dbReference type="ARBA" id="ARBA00068150"/>
    </source>
</evidence>
<dbReference type="GO" id="GO:0005886">
    <property type="term" value="C:plasma membrane"/>
    <property type="evidence" value="ECO:0007669"/>
    <property type="project" value="UniProtKB-SubCell"/>
</dbReference>
<evidence type="ECO:0000256" key="16">
    <source>
        <dbReference type="ARBA" id="ARBA00058004"/>
    </source>
</evidence>
<feature type="transmembrane region" description="Helical" evidence="21">
    <location>
        <begin position="286"/>
        <end position="305"/>
    </location>
</feature>
<dbReference type="SUPFAM" id="SSF52172">
    <property type="entry name" value="CheY-like"/>
    <property type="match status" value="2"/>
</dbReference>
<evidence type="ECO:0000256" key="9">
    <source>
        <dbReference type="ARBA" id="ARBA00022741"/>
    </source>
</evidence>
<evidence type="ECO:0000256" key="7">
    <source>
        <dbReference type="ARBA" id="ARBA00022692"/>
    </source>
</evidence>
<gene>
    <name evidence="25" type="ORF">H663_001550</name>
</gene>
<organism evidence="25 26">
    <name type="scientific">Limnohabitans planktonicus II-D5</name>
    <dbReference type="NCBI Taxonomy" id="1293045"/>
    <lineage>
        <taxon>Bacteria</taxon>
        <taxon>Pseudomonadati</taxon>
        <taxon>Pseudomonadota</taxon>
        <taxon>Betaproteobacteria</taxon>
        <taxon>Burkholderiales</taxon>
        <taxon>Comamonadaceae</taxon>
        <taxon>Limnohabitans</taxon>
    </lineage>
</organism>
<evidence type="ECO:0000256" key="1">
    <source>
        <dbReference type="ARBA" id="ARBA00000085"/>
    </source>
</evidence>
<keyword evidence="4" id="KW-1003">Cell membrane</keyword>
<dbReference type="PRINTS" id="PR00344">
    <property type="entry name" value="BCTRLSENSOR"/>
</dbReference>
<evidence type="ECO:0000256" key="5">
    <source>
        <dbReference type="ARBA" id="ARBA00022553"/>
    </source>
</evidence>
<evidence type="ECO:0000259" key="22">
    <source>
        <dbReference type="PROSITE" id="PS50109"/>
    </source>
</evidence>
<keyword evidence="11" id="KW-0067">ATP-binding</keyword>
<keyword evidence="6" id="KW-0808">Transferase</keyword>
<dbReference type="InterPro" id="IPR033479">
    <property type="entry name" value="dCache_1"/>
</dbReference>
<evidence type="ECO:0000256" key="6">
    <source>
        <dbReference type="ARBA" id="ARBA00022679"/>
    </source>
</evidence>
<dbReference type="Pfam" id="PF02518">
    <property type="entry name" value="HATPase_c"/>
    <property type="match status" value="1"/>
</dbReference>
<evidence type="ECO:0000256" key="19">
    <source>
        <dbReference type="ARBA" id="ARBA00070152"/>
    </source>
</evidence>
<dbReference type="Gene3D" id="3.40.50.2300">
    <property type="match status" value="2"/>
</dbReference>
<dbReference type="Gene3D" id="6.10.340.10">
    <property type="match status" value="1"/>
</dbReference>
<dbReference type="Proteomes" id="UP000037507">
    <property type="component" value="Unassembled WGS sequence"/>
</dbReference>
<dbReference type="InterPro" id="IPR036097">
    <property type="entry name" value="HisK_dim/P_sf"/>
</dbReference>
<keyword evidence="5 20" id="KW-0597">Phosphoprotein</keyword>
<dbReference type="PROSITE" id="PS50109">
    <property type="entry name" value="HIS_KIN"/>
    <property type="match status" value="1"/>
</dbReference>
<dbReference type="PROSITE" id="PS50885">
    <property type="entry name" value="HAMP"/>
    <property type="match status" value="1"/>
</dbReference>
<evidence type="ECO:0000256" key="10">
    <source>
        <dbReference type="ARBA" id="ARBA00022777"/>
    </source>
</evidence>
<protein>
    <recommendedName>
        <fullName evidence="18">Sensory/regulatory protein RpfC</fullName>
        <ecNumber evidence="3">2.7.13.3</ecNumber>
    </recommendedName>
    <alternativeName>
        <fullName evidence="19">Virulence sensor protein BvgS</fullName>
    </alternativeName>
</protein>
<dbReference type="CDD" id="cd18774">
    <property type="entry name" value="PDC2_HK_sensor"/>
    <property type="match status" value="1"/>
</dbReference>
<evidence type="ECO:0000259" key="23">
    <source>
        <dbReference type="PROSITE" id="PS50110"/>
    </source>
</evidence>
<evidence type="ECO:0000256" key="13">
    <source>
        <dbReference type="ARBA" id="ARBA00023012"/>
    </source>
</evidence>
<feature type="domain" description="Response regulatory" evidence="23">
    <location>
        <begin position="766"/>
        <end position="885"/>
    </location>
</feature>
<dbReference type="CDD" id="cd00082">
    <property type="entry name" value="HisKA"/>
    <property type="match status" value="1"/>
</dbReference>
<evidence type="ECO:0000313" key="26">
    <source>
        <dbReference type="Proteomes" id="UP000037507"/>
    </source>
</evidence>
<keyword evidence="15 21" id="KW-0472">Membrane</keyword>
<name>A0A2T7UJ64_9BURK</name>
<dbReference type="InterPro" id="IPR003661">
    <property type="entry name" value="HisK_dim/P_dom"/>
</dbReference>
<evidence type="ECO:0000256" key="2">
    <source>
        <dbReference type="ARBA" id="ARBA00004651"/>
    </source>
</evidence>
<dbReference type="InterPro" id="IPR005467">
    <property type="entry name" value="His_kinase_dom"/>
</dbReference>
<evidence type="ECO:0000256" key="4">
    <source>
        <dbReference type="ARBA" id="ARBA00022475"/>
    </source>
</evidence>
<sequence length="892" mass="97858">MKNLSIKLQLSLSAIAMGIVLLLAQLGLQFYVLRGDIVQRIEKHEFRQLSDFARNLDEKLQDSQDMLASVGLNVPAQDMQDLNKLEKHLQREHALLNVYDDLYIFDAQGVLLVDWPIKPGRRKLDMASRDYIQGVIKTGKPVISKPILGKATQQPIVVVAVPIMDQHNRLVGIMGGVLNLYKPNLLGNIANRKNGETGYYYLVTKDRVRIAHPDTRMILTTVPEGSGNLPFEAAMKGFEGTQEGTTTRGLKGLFTFKRLQTTGWVVASVIPSAEAFAPIGDLYQKMVLVTLLLLLTIVPLMWGFVSKLISPLGELAQAMHDTAARMRDGQPTAQIAAIGSREITTVVHAFNEFVEARIHAETELSLARDDAQTANASKSNFLANMSHEIRTPMNGILGMTELCLQTRMTNEQRSYLEMVSTSAHSLVAVINDILDFSKIEAKKLHLDPHEFSLHSLIRQSTRTLSLRATEKELELVCDMAPDVPDLVLGDPLRLQQVITNLLGNAIKFTARGEVILTVNRMSVDEVGPGLWLVFEVKDTGIGISSDKQSLIFDVFTQADSSTARRFGGSGLGLAISRSLIQMMGGDIRVSSQLGKGSTFRFTIELQTANTSPLSLPPLLPQLKGRTAMVVDDNATSRSILCRRLTCAGLHAVANDNAAHALHSPQLTQACYALIDVNMPDIDGYALAGQLRQQRSPAQLMIIMLGALSEQISQEELDRMGIQSFLVKPVDPHELMAVLNGSATLNSPSLLTENETPQAPAQSQAPKVLLVEDTPINQTLETILLNRMGFEVTIANNGVEAVEAFSRGRFDLILMDIQMPEMGGVEATQIIRGLEQSNQLIHTPIVAVTANALKGDREKYIESGMDAYVSKPISTEALKTEIQKLLPTFGKTS</sequence>
<keyword evidence="26" id="KW-1185">Reference proteome</keyword>
<dbReference type="FunFam" id="3.30.565.10:FF:000010">
    <property type="entry name" value="Sensor histidine kinase RcsC"/>
    <property type="match status" value="1"/>
</dbReference>
<evidence type="ECO:0000256" key="21">
    <source>
        <dbReference type="SAM" id="Phobius"/>
    </source>
</evidence>
<feature type="domain" description="Histidine kinase" evidence="22">
    <location>
        <begin position="384"/>
        <end position="607"/>
    </location>
</feature>
<dbReference type="SMART" id="SM00448">
    <property type="entry name" value="REC"/>
    <property type="match status" value="2"/>
</dbReference>
<keyword evidence="7 21" id="KW-0812">Transmembrane</keyword>
<accession>A0A2T7UJ64</accession>
<dbReference type="SUPFAM" id="SSF103190">
    <property type="entry name" value="Sensory domain-like"/>
    <property type="match status" value="1"/>
</dbReference>
<dbReference type="GO" id="GO:0000155">
    <property type="term" value="F:phosphorelay sensor kinase activity"/>
    <property type="evidence" value="ECO:0007669"/>
    <property type="project" value="InterPro"/>
</dbReference>
<keyword evidence="12 21" id="KW-1133">Transmembrane helix</keyword>
<feature type="modified residue" description="4-aspartylphosphate" evidence="20">
    <location>
        <position position="675"/>
    </location>
</feature>
<dbReference type="Gene3D" id="3.30.450.20">
    <property type="entry name" value="PAS domain"/>
    <property type="match status" value="1"/>
</dbReference>
<dbReference type="OrthoDB" id="5290456at2"/>
<keyword evidence="13" id="KW-0902">Two-component regulatory system</keyword>
<evidence type="ECO:0000256" key="14">
    <source>
        <dbReference type="ARBA" id="ARBA00023026"/>
    </source>
</evidence>
<dbReference type="CDD" id="cd17546">
    <property type="entry name" value="REC_hyHK_CKI1_RcsC-like"/>
    <property type="match status" value="2"/>
</dbReference>
<dbReference type="InterPro" id="IPR036890">
    <property type="entry name" value="HATPase_C_sf"/>
</dbReference>
<comment type="subunit">
    <text evidence="17">At low DSF concentrations, interacts with RpfF.</text>
</comment>
<dbReference type="InterPro" id="IPR003594">
    <property type="entry name" value="HATPase_dom"/>
</dbReference>
<dbReference type="InterPro" id="IPR029151">
    <property type="entry name" value="Sensor-like_sf"/>
</dbReference>
<dbReference type="CDD" id="cd18773">
    <property type="entry name" value="PDC1_HK_sensor"/>
    <property type="match status" value="1"/>
</dbReference>
<evidence type="ECO:0000259" key="24">
    <source>
        <dbReference type="PROSITE" id="PS50885"/>
    </source>
</evidence>
<feature type="domain" description="HAMP" evidence="24">
    <location>
        <begin position="306"/>
        <end position="362"/>
    </location>
</feature>
<evidence type="ECO:0000256" key="15">
    <source>
        <dbReference type="ARBA" id="ARBA00023136"/>
    </source>
</evidence>
<dbReference type="Gene3D" id="1.10.287.130">
    <property type="match status" value="1"/>
</dbReference>
<reference evidence="25" key="1">
    <citation type="submission" date="2017-04" db="EMBL/GenBank/DDBJ databases">
        <title>Unexpected and diverse lifestyles within the genus Limnohabitans.</title>
        <authorList>
            <person name="Kasalicky V."/>
            <person name="Mehrshad M."/>
            <person name="Andrei S.-A."/>
            <person name="Salcher M."/>
            <person name="Kratochvilova H."/>
            <person name="Simek K."/>
            <person name="Ghai R."/>
        </authorList>
    </citation>
    <scope>NUCLEOTIDE SEQUENCE [LARGE SCALE GENOMIC DNA]</scope>
    <source>
        <strain evidence="25">II-D5</strain>
    </source>
</reference>
<evidence type="ECO:0000256" key="20">
    <source>
        <dbReference type="PROSITE-ProRule" id="PRU00169"/>
    </source>
</evidence>
<dbReference type="GO" id="GO:0005524">
    <property type="term" value="F:ATP binding"/>
    <property type="evidence" value="ECO:0007669"/>
    <property type="project" value="UniProtKB-KW"/>
</dbReference>
<evidence type="ECO:0000313" key="25">
    <source>
        <dbReference type="EMBL" id="PVE44724.1"/>
    </source>
</evidence>
<dbReference type="PROSITE" id="PS50110">
    <property type="entry name" value="RESPONSE_REGULATORY"/>
    <property type="match status" value="2"/>
</dbReference>
<dbReference type="RefSeq" id="WP_053172721.1">
    <property type="nucleotide sequence ID" value="NZ_LFYT02000001.1"/>
</dbReference>
<comment type="subcellular location">
    <subcellularLocation>
        <location evidence="2">Cell membrane</location>
        <topology evidence="2">Multi-pass membrane protein</topology>
    </subcellularLocation>
</comment>
<evidence type="ECO:0000256" key="3">
    <source>
        <dbReference type="ARBA" id="ARBA00012438"/>
    </source>
</evidence>
<evidence type="ECO:0000256" key="8">
    <source>
        <dbReference type="ARBA" id="ARBA00022729"/>
    </source>
</evidence>